<dbReference type="RefSeq" id="WP_035514554.1">
    <property type="nucleotide sequence ID" value="NZ_KN234749.1"/>
</dbReference>
<dbReference type="EMBL" id="AUVB01000024">
    <property type="protein sequence ID" value="KGE04525.1"/>
    <property type="molecule type" value="Genomic_DNA"/>
</dbReference>
<dbReference type="HOGENOM" id="CLU_020336_50_1_6"/>
<dbReference type="SUPFAM" id="SSF53474">
    <property type="entry name" value="alpha/beta-Hydrolases"/>
    <property type="match status" value="1"/>
</dbReference>
<feature type="domain" description="AB hydrolase-1" evidence="1">
    <location>
        <begin position="22"/>
        <end position="247"/>
    </location>
</feature>
<dbReference type="PANTHER" id="PTHR43433:SF10">
    <property type="entry name" value="AB HYDROLASE-1 DOMAIN-CONTAINING PROTEIN"/>
    <property type="match status" value="1"/>
</dbReference>
<keyword evidence="2" id="KW-0378">Hydrolase</keyword>
<evidence type="ECO:0000313" key="3">
    <source>
        <dbReference type="Proteomes" id="UP000029640"/>
    </source>
</evidence>
<dbReference type="PANTHER" id="PTHR43433">
    <property type="entry name" value="HYDROLASE, ALPHA/BETA FOLD FAMILY PROTEIN"/>
    <property type="match status" value="1"/>
</dbReference>
<dbReference type="eggNOG" id="COG0596">
    <property type="taxonomic scope" value="Bacteria"/>
</dbReference>
<protein>
    <submittedName>
        <fullName evidence="2">Beta-ketoadipate enol-lactone hydrolase</fullName>
        <ecNumber evidence="2">3.1.1.24</ecNumber>
    </submittedName>
</protein>
<dbReference type="Pfam" id="PF00561">
    <property type="entry name" value="Abhydrolase_1"/>
    <property type="match status" value="1"/>
</dbReference>
<dbReference type="InterPro" id="IPR000073">
    <property type="entry name" value="AB_hydrolase_1"/>
</dbReference>
<dbReference type="InterPro" id="IPR029058">
    <property type="entry name" value="AB_hydrolase_fold"/>
</dbReference>
<dbReference type="GO" id="GO:0047570">
    <property type="term" value="F:3-oxoadipate enol-lactonase activity"/>
    <property type="evidence" value="ECO:0007669"/>
    <property type="project" value="UniProtKB-EC"/>
</dbReference>
<dbReference type="EC" id="3.1.1.24" evidence="2"/>
<proteinExistence type="predicted"/>
<dbReference type="Gene3D" id="3.40.50.1820">
    <property type="entry name" value="alpha/beta hydrolase"/>
    <property type="match status" value="1"/>
</dbReference>
<dbReference type="OrthoDB" id="9780765at2"/>
<keyword evidence="3" id="KW-1185">Reference proteome</keyword>
<gene>
    <name evidence="2" type="ORF">HRUBRA_00864</name>
</gene>
<organism evidence="2 3">
    <name type="scientific">Pseudohaliea rubra DSM 19751</name>
    <dbReference type="NCBI Taxonomy" id="1265313"/>
    <lineage>
        <taxon>Bacteria</taxon>
        <taxon>Pseudomonadati</taxon>
        <taxon>Pseudomonadota</taxon>
        <taxon>Gammaproteobacteria</taxon>
        <taxon>Cellvibrionales</taxon>
        <taxon>Halieaceae</taxon>
        <taxon>Pseudohaliea</taxon>
    </lineage>
</organism>
<dbReference type="InterPro" id="IPR050471">
    <property type="entry name" value="AB_hydrolase"/>
</dbReference>
<comment type="caution">
    <text evidence="2">The sequence shown here is derived from an EMBL/GenBank/DDBJ whole genome shotgun (WGS) entry which is preliminary data.</text>
</comment>
<evidence type="ECO:0000259" key="1">
    <source>
        <dbReference type="Pfam" id="PF00561"/>
    </source>
</evidence>
<dbReference type="STRING" id="1265313.HRUBRA_00864"/>
<dbReference type="AlphaFoldDB" id="A0A095VT38"/>
<dbReference type="Proteomes" id="UP000029640">
    <property type="component" value="Unassembled WGS sequence"/>
</dbReference>
<evidence type="ECO:0000313" key="2">
    <source>
        <dbReference type="EMBL" id="KGE04525.1"/>
    </source>
</evidence>
<name>A0A095VT38_9GAMM</name>
<reference evidence="2 3" key="1">
    <citation type="journal article" date="2014" name="Genome Announc.">
        <title>Genome Sequence of Gammaproteobacterial Pseudohaliea rubra Type Strain DSM 19751, Isolated from Coastal Seawater of the Mediterranean Sea.</title>
        <authorList>
            <person name="Spring S."/>
            <person name="Fiebig A."/>
            <person name="Riedel T."/>
            <person name="Goker M."/>
            <person name="Klenk H.P."/>
        </authorList>
    </citation>
    <scope>NUCLEOTIDE SEQUENCE [LARGE SCALE GENOMIC DNA]</scope>
    <source>
        <strain evidence="2 3">DSM 19751</strain>
    </source>
</reference>
<accession>A0A095VT38</accession>
<sequence>MATLERPDGASIHYEVVGEGEPVLCLGGWGTFCHGELRGLPFGLVDRYQVIIMDYRGLASSTDNPATPATMELYAGDALAVLDALGLQRVHLLGMVGIGACICQQMAIERPALARSLVNTGAWGSVDALLREHLQLFLDIHEKMGWADFQRFACALSFEPDFYDANIHRLLGEDGPWKELRGKLATHRRFIEASLAHDALADLKAVDAPALILHAEMDVVTGPRLTRPIEEALPNATGITFPEAAHVLAGKALRQRFSEALLGFLDAH</sequence>